<name>A0ABP6W874_9ACTN</name>
<proteinExistence type="predicted"/>
<comment type="caution">
    <text evidence="2">The sequence shown here is derived from an EMBL/GenBank/DDBJ whole genome shotgun (WGS) entry which is preliminary data.</text>
</comment>
<organism evidence="2 3">
    <name type="scientific">Nonomuraea rosea</name>
    <dbReference type="NCBI Taxonomy" id="638574"/>
    <lineage>
        <taxon>Bacteria</taxon>
        <taxon>Bacillati</taxon>
        <taxon>Actinomycetota</taxon>
        <taxon>Actinomycetes</taxon>
        <taxon>Streptosporangiales</taxon>
        <taxon>Streptosporangiaceae</taxon>
        <taxon>Nonomuraea</taxon>
    </lineage>
</organism>
<dbReference type="Proteomes" id="UP001500630">
    <property type="component" value="Unassembled WGS sequence"/>
</dbReference>
<dbReference type="EMBL" id="BAABDQ010000005">
    <property type="protein sequence ID" value="GAA3546460.1"/>
    <property type="molecule type" value="Genomic_DNA"/>
</dbReference>
<feature type="region of interest" description="Disordered" evidence="1">
    <location>
        <begin position="1"/>
        <end position="91"/>
    </location>
</feature>
<reference evidence="3" key="1">
    <citation type="journal article" date="2019" name="Int. J. Syst. Evol. Microbiol.">
        <title>The Global Catalogue of Microorganisms (GCM) 10K type strain sequencing project: providing services to taxonomists for standard genome sequencing and annotation.</title>
        <authorList>
            <consortium name="The Broad Institute Genomics Platform"/>
            <consortium name="The Broad Institute Genome Sequencing Center for Infectious Disease"/>
            <person name="Wu L."/>
            <person name="Ma J."/>
        </authorList>
    </citation>
    <scope>NUCLEOTIDE SEQUENCE [LARGE SCALE GENOMIC DNA]</scope>
    <source>
        <strain evidence="3">JCM 17326</strain>
    </source>
</reference>
<keyword evidence="3" id="KW-1185">Reference proteome</keyword>
<evidence type="ECO:0000256" key="1">
    <source>
        <dbReference type="SAM" id="MobiDB-lite"/>
    </source>
</evidence>
<accession>A0ABP6W874</accession>
<feature type="compositionally biased region" description="Basic and acidic residues" evidence="1">
    <location>
        <begin position="62"/>
        <end position="91"/>
    </location>
</feature>
<evidence type="ECO:0000313" key="2">
    <source>
        <dbReference type="EMBL" id="GAA3546460.1"/>
    </source>
</evidence>
<sequence>MVRASRLGQLRVMNGQDEEPSGTPAAVGQVNGESDIIAERAGVELRETRRPIPAEPVEPPPDPERKIEAERREAAEDPGGEDARPDAEPTG</sequence>
<evidence type="ECO:0000313" key="3">
    <source>
        <dbReference type="Proteomes" id="UP001500630"/>
    </source>
</evidence>
<gene>
    <name evidence="2" type="ORF">GCM10022419_028260</name>
</gene>
<protein>
    <submittedName>
        <fullName evidence="2">Uncharacterized protein</fullName>
    </submittedName>
</protein>
<feature type="compositionally biased region" description="Basic and acidic residues" evidence="1">
    <location>
        <begin position="37"/>
        <end position="52"/>
    </location>
</feature>